<comment type="similarity">
    <text evidence="1 3">Belongs to the enoyl-CoA hydratase/isomerase family.</text>
</comment>
<dbReference type="PANTHER" id="PTHR11941">
    <property type="entry name" value="ENOYL-COA HYDRATASE-RELATED"/>
    <property type="match status" value="1"/>
</dbReference>
<reference evidence="4 5" key="1">
    <citation type="submission" date="2018-03" db="EMBL/GenBank/DDBJ databases">
        <title>Phenotypic and genomic properties of Cyclonatronum proteinivorum gen. nov., sp. nov., a haloalkaliphilic bacteroidete from soda lakes possessing Na+-translocating rhodopsin.</title>
        <authorList>
            <person name="Toshchakov S.V."/>
            <person name="Korzhenkov A."/>
            <person name="Samarov N.I."/>
            <person name="Kublanov I.V."/>
            <person name="Muntyan M.S."/>
            <person name="Sorokin D.Y."/>
        </authorList>
    </citation>
    <scope>NUCLEOTIDE SEQUENCE [LARGE SCALE GENOMIC DNA]</scope>
    <source>
        <strain evidence="4 5">Omega</strain>
    </source>
</reference>
<organism evidence="4 5">
    <name type="scientific">Cyclonatronum proteinivorum</name>
    <dbReference type="NCBI Taxonomy" id="1457365"/>
    <lineage>
        <taxon>Bacteria</taxon>
        <taxon>Pseudomonadati</taxon>
        <taxon>Balneolota</taxon>
        <taxon>Balneolia</taxon>
        <taxon>Balneolales</taxon>
        <taxon>Cyclonatronaceae</taxon>
        <taxon>Cyclonatronum</taxon>
    </lineage>
</organism>
<accession>A0A345UKB7</accession>
<keyword evidence="5" id="KW-1185">Reference proteome</keyword>
<dbReference type="CDD" id="cd06558">
    <property type="entry name" value="crotonase-like"/>
    <property type="match status" value="1"/>
</dbReference>
<dbReference type="GO" id="GO:0016836">
    <property type="term" value="F:hydro-lyase activity"/>
    <property type="evidence" value="ECO:0007669"/>
    <property type="project" value="UniProtKB-ARBA"/>
</dbReference>
<evidence type="ECO:0000313" key="4">
    <source>
        <dbReference type="EMBL" id="AXJ00919.1"/>
    </source>
</evidence>
<dbReference type="SUPFAM" id="SSF52096">
    <property type="entry name" value="ClpP/crotonase"/>
    <property type="match status" value="1"/>
</dbReference>
<name>A0A345UKB7_9BACT</name>
<dbReference type="PANTHER" id="PTHR11941:SF54">
    <property type="entry name" value="ENOYL-COA HYDRATASE, MITOCHONDRIAL"/>
    <property type="match status" value="1"/>
</dbReference>
<sequence length="264" mass="27924">MSIPKFNTLLLEVTDHICTLTINRPDKLNALNNQVLDELAEAVDFIEGNDDIRAVIITGSGEKAFVAGADIAELSTLDEESGTEAAEKGQNLFSDIESLSKPVIAVVNGYALGGGTELALSCHIRLATQNAVFGLPEVSLGLIPGYGGTQRLPKLIGRGRALELILTGRMVKAEEAGSLGIANYVLPGKDEALTKAQELIGMMTKHAPIALSGAISAIVASQDYEAEDGYVIESNIFGDLCGTEDFKEGTGAFLEKRKPKFTGN</sequence>
<dbReference type="Proteomes" id="UP000254808">
    <property type="component" value="Chromosome"/>
</dbReference>
<dbReference type="FunFam" id="3.90.226.10:FF:000009">
    <property type="entry name" value="Carnitinyl-CoA dehydratase"/>
    <property type="match status" value="1"/>
</dbReference>
<evidence type="ECO:0000256" key="2">
    <source>
        <dbReference type="ARBA" id="ARBA00023239"/>
    </source>
</evidence>
<dbReference type="RefSeq" id="WP_114984166.1">
    <property type="nucleotide sequence ID" value="NZ_CP027806.1"/>
</dbReference>
<dbReference type="Pfam" id="PF00378">
    <property type="entry name" value="ECH_1"/>
    <property type="match status" value="1"/>
</dbReference>
<dbReference type="PROSITE" id="PS00166">
    <property type="entry name" value="ENOYL_COA_HYDRATASE"/>
    <property type="match status" value="1"/>
</dbReference>
<dbReference type="GO" id="GO:0006635">
    <property type="term" value="P:fatty acid beta-oxidation"/>
    <property type="evidence" value="ECO:0007669"/>
    <property type="project" value="TreeGrafter"/>
</dbReference>
<dbReference type="KEGG" id="cprv:CYPRO_1668"/>
<keyword evidence="2" id="KW-0456">Lyase</keyword>
<proteinExistence type="inferred from homology"/>
<evidence type="ECO:0000256" key="3">
    <source>
        <dbReference type="RuleBase" id="RU003707"/>
    </source>
</evidence>
<protein>
    <submittedName>
        <fullName evidence="4">Enoyl-CoA hydratase</fullName>
    </submittedName>
</protein>
<dbReference type="InterPro" id="IPR001753">
    <property type="entry name" value="Enoyl-CoA_hydra/iso"/>
</dbReference>
<dbReference type="FunFam" id="1.10.12.10:FF:000001">
    <property type="entry name" value="Probable enoyl-CoA hydratase, mitochondrial"/>
    <property type="match status" value="1"/>
</dbReference>
<dbReference type="Gene3D" id="1.10.12.10">
    <property type="entry name" value="Lyase 2-enoyl-coa Hydratase, Chain A, domain 2"/>
    <property type="match status" value="1"/>
</dbReference>
<dbReference type="OrthoDB" id="9775794at2"/>
<dbReference type="InterPro" id="IPR029045">
    <property type="entry name" value="ClpP/crotonase-like_dom_sf"/>
</dbReference>
<gene>
    <name evidence="4" type="ORF">CYPRO_1668</name>
</gene>
<evidence type="ECO:0000256" key="1">
    <source>
        <dbReference type="ARBA" id="ARBA00005254"/>
    </source>
</evidence>
<dbReference type="EMBL" id="CP027806">
    <property type="protein sequence ID" value="AXJ00919.1"/>
    <property type="molecule type" value="Genomic_DNA"/>
</dbReference>
<dbReference type="AlphaFoldDB" id="A0A345UKB7"/>
<evidence type="ECO:0000313" key="5">
    <source>
        <dbReference type="Proteomes" id="UP000254808"/>
    </source>
</evidence>
<dbReference type="InterPro" id="IPR014748">
    <property type="entry name" value="Enoyl-CoA_hydra_C"/>
</dbReference>
<dbReference type="InterPro" id="IPR018376">
    <property type="entry name" value="Enoyl-CoA_hyd/isom_CS"/>
</dbReference>
<dbReference type="Gene3D" id="3.90.226.10">
    <property type="entry name" value="2-enoyl-CoA Hydratase, Chain A, domain 1"/>
    <property type="match status" value="1"/>
</dbReference>